<keyword evidence="1" id="KW-0159">Chromosome partition</keyword>
<evidence type="ECO:0000256" key="1">
    <source>
        <dbReference type="ARBA" id="ARBA00022829"/>
    </source>
</evidence>
<sequence>MSQLVIVAANSTPALVTAAGERAGVRFLEFFASAIRNPHTRRAYARAAGDFLTWCGEMGIPSIAAVQPLHVAAWIELQTQALSAPTVKQQLAAIRHLFDWLVTGQIVSVNPAASVRGPSHPARTGATPVLDRTEARQLLDSIDVSTPIGLRDRALIALMVFSFARIGAALAMRLDDVYVQQRRLWVRLREKGGKAHAMPCHHTLEAALHAYLEHLSGTGAEPKGPLFRTIARGTRQLSCTPLPQANAYAMVRRRAAAAGIATAIGNHTFRATGITAYLQNGGTLESAAAMANHASTRTTQLYDRRHDALSLDEIERIQL</sequence>
<keyword evidence="2" id="KW-0229">DNA integration</keyword>
<dbReference type="Proteomes" id="UP000494162">
    <property type="component" value="Unassembled WGS sequence"/>
</dbReference>
<dbReference type="InterPro" id="IPR050090">
    <property type="entry name" value="Tyrosine_recombinase_XerCD"/>
</dbReference>
<dbReference type="AlphaFoldDB" id="A0A6P2RHP0"/>
<feature type="domain" description="Core-binding (CB)" evidence="7">
    <location>
        <begin position="18"/>
        <end position="102"/>
    </location>
</feature>
<feature type="domain" description="Tyr recombinase" evidence="6">
    <location>
        <begin position="125"/>
        <end position="316"/>
    </location>
</feature>
<dbReference type="PROSITE" id="PS51898">
    <property type="entry name" value="TYR_RECOMBINASE"/>
    <property type="match status" value="1"/>
</dbReference>
<dbReference type="PANTHER" id="PTHR30349">
    <property type="entry name" value="PHAGE INTEGRASE-RELATED"/>
    <property type="match status" value="1"/>
</dbReference>
<dbReference type="GO" id="GO:0003677">
    <property type="term" value="F:DNA binding"/>
    <property type="evidence" value="ECO:0007669"/>
    <property type="project" value="UniProtKB-UniRule"/>
</dbReference>
<dbReference type="InterPro" id="IPR013762">
    <property type="entry name" value="Integrase-like_cat_sf"/>
</dbReference>
<reference evidence="8 9" key="1">
    <citation type="submission" date="2019-09" db="EMBL/GenBank/DDBJ databases">
        <authorList>
            <person name="Depoorter E."/>
        </authorList>
    </citation>
    <scope>NUCLEOTIDE SEQUENCE [LARGE SCALE GENOMIC DNA]</scope>
    <source>
        <strain evidence="8">LMG 26883</strain>
    </source>
</reference>
<evidence type="ECO:0000259" key="6">
    <source>
        <dbReference type="PROSITE" id="PS51898"/>
    </source>
</evidence>
<dbReference type="InterPro" id="IPR002104">
    <property type="entry name" value="Integrase_catalytic"/>
</dbReference>
<dbReference type="InterPro" id="IPR011010">
    <property type="entry name" value="DNA_brk_join_enz"/>
</dbReference>
<dbReference type="GO" id="GO:0006310">
    <property type="term" value="P:DNA recombination"/>
    <property type="evidence" value="ECO:0007669"/>
    <property type="project" value="UniProtKB-KW"/>
</dbReference>
<dbReference type="GO" id="GO:0015074">
    <property type="term" value="P:DNA integration"/>
    <property type="evidence" value="ECO:0007669"/>
    <property type="project" value="UniProtKB-KW"/>
</dbReference>
<dbReference type="PANTHER" id="PTHR30349:SF81">
    <property type="entry name" value="TYROSINE RECOMBINASE XERC"/>
    <property type="match status" value="1"/>
</dbReference>
<dbReference type="InterPro" id="IPR044068">
    <property type="entry name" value="CB"/>
</dbReference>
<dbReference type="GeneID" id="93173411"/>
<keyword evidence="4" id="KW-0233">DNA recombination</keyword>
<evidence type="ECO:0000313" key="8">
    <source>
        <dbReference type="EMBL" id="VWC29905.1"/>
    </source>
</evidence>
<evidence type="ECO:0000259" key="7">
    <source>
        <dbReference type="PROSITE" id="PS51900"/>
    </source>
</evidence>
<dbReference type="Pfam" id="PF00589">
    <property type="entry name" value="Phage_integrase"/>
    <property type="match status" value="1"/>
</dbReference>
<protein>
    <submittedName>
        <fullName evidence="8">Phage integrase family protein</fullName>
    </submittedName>
</protein>
<dbReference type="RefSeq" id="WP_011880220.1">
    <property type="nucleotide sequence ID" value="NZ_CABVPP010000085.1"/>
</dbReference>
<dbReference type="EMBL" id="CABVPP010000085">
    <property type="protein sequence ID" value="VWC29905.1"/>
    <property type="molecule type" value="Genomic_DNA"/>
</dbReference>
<name>A0A6P2RHP0_9BURK</name>
<evidence type="ECO:0000256" key="5">
    <source>
        <dbReference type="PROSITE-ProRule" id="PRU01248"/>
    </source>
</evidence>
<evidence type="ECO:0000256" key="3">
    <source>
        <dbReference type="ARBA" id="ARBA00023125"/>
    </source>
</evidence>
<organism evidence="8 9">
    <name type="scientific">Burkholderia pseudomultivorans</name>
    <dbReference type="NCBI Taxonomy" id="1207504"/>
    <lineage>
        <taxon>Bacteria</taxon>
        <taxon>Pseudomonadati</taxon>
        <taxon>Pseudomonadota</taxon>
        <taxon>Betaproteobacteria</taxon>
        <taxon>Burkholderiales</taxon>
        <taxon>Burkholderiaceae</taxon>
        <taxon>Burkholderia</taxon>
        <taxon>Burkholderia cepacia complex</taxon>
    </lineage>
</organism>
<dbReference type="GO" id="GO:0007059">
    <property type="term" value="P:chromosome segregation"/>
    <property type="evidence" value="ECO:0007669"/>
    <property type="project" value="UniProtKB-KW"/>
</dbReference>
<evidence type="ECO:0000256" key="4">
    <source>
        <dbReference type="ARBA" id="ARBA00023172"/>
    </source>
</evidence>
<dbReference type="PROSITE" id="PS51900">
    <property type="entry name" value="CB"/>
    <property type="match status" value="1"/>
</dbReference>
<dbReference type="SUPFAM" id="SSF56349">
    <property type="entry name" value="DNA breaking-rejoining enzymes"/>
    <property type="match status" value="1"/>
</dbReference>
<accession>A0A6P2RHP0</accession>
<gene>
    <name evidence="8" type="ORF">BPS26883_06348</name>
</gene>
<dbReference type="Pfam" id="PF02899">
    <property type="entry name" value="Phage_int_SAM_1"/>
    <property type="match status" value="1"/>
</dbReference>
<keyword evidence="3 5" id="KW-0238">DNA-binding</keyword>
<evidence type="ECO:0000256" key="2">
    <source>
        <dbReference type="ARBA" id="ARBA00022908"/>
    </source>
</evidence>
<proteinExistence type="predicted"/>
<dbReference type="Gene3D" id="1.10.443.10">
    <property type="entry name" value="Intergrase catalytic core"/>
    <property type="match status" value="1"/>
</dbReference>
<dbReference type="Gene3D" id="1.10.150.130">
    <property type="match status" value="1"/>
</dbReference>
<dbReference type="InterPro" id="IPR004107">
    <property type="entry name" value="Integrase_SAM-like_N"/>
</dbReference>
<dbReference type="InterPro" id="IPR010998">
    <property type="entry name" value="Integrase_recombinase_N"/>
</dbReference>
<evidence type="ECO:0000313" key="9">
    <source>
        <dbReference type="Proteomes" id="UP000494162"/>
    </source>
</evidence>